<keyword evidence="1" id="KW-0472">Membrane</keyword>
<sequence length="41" mass="4109">MMGLGGTGGRDAERRRRLVAALIVLAMVLAAGATVLSIALG</sequence>
<accession>H6RW73</accession>
<keyword evidence="3" id="KW-1185">Reference proteome</keyword>
<reference evidence="2 3" key="1">
    <citation type="journal article" date="2012" name="J. Bacteriol.">
        <title>Genome Sequence of Blastococcus saxobsidens DD2, a Stone-Inhabiting Bacterium.</title>
        <authorList>
            <person name="Chouaia B."/>
            <person name="Crotti E."/>
            <person name="Brusetti L."/>
            <person name="Daffonchio D."/>
            <person name="Essoussi I."/>
            <person name="Nouioui I."/>
            <person name="Sbissi I."/>
            <person name="Ghodhbane-Gtari F."/>
            <person name="Gtari M."/>
            <person name="Vacherie B."/>
            <person name="Barbe V."/>
            <person name="Medigue C."/>
            <person name="Gury J."/>
            <person name="Pujic P."/>
            <person name="Normand P."/>
        </authorList>
    </citation>
    <scope>NUCLEOTIDE SEQUENCE [LARGE SCALE GENOMIC DNA]</scope>
    <source>
        <strain evidence="2 3">DD2</strain>
    </source>
</reference>
<dbReference type="Proteomes" id="UP000007517">
    <property type="component" value="Chromosome"/>
</dbReference>
<dbReference type="AlphaFoldDB" id="H6RW73"/>
<protein>
    <submittedName>
        <fullName evidence="2">Uncharacterized protein</fullName>
    </submittedName>
</protein>
<proteinExistence type="predicted"/>
<evidence type="ECO:0000313" key="2">
    <source>
        <dbReference type="EMBL" id="CCG02090.1"/>
    </source>
</evidence>
<gene>
    <name evidence="2" type="ordered locus">BLASA_1147</name>
</gene>
<dbReference type="STRING" id="1146883.BLASA_1147"/>
<keyword evidence="1" id="KW-0812">Transmembrane</keyword>
<dbReference type="RefSeq" id="WP_014374990.1">
    <property type="nucleotide sequence ID" value="NC_016943.1"/>
</dbReference>
<dbReference type="EMBL" id="FO117623">
    <property type="protein sequence ID" value="CCG02090.1"/>
    <property type="molecule type" value="Genomic_DNA"/>
</dbReference>
<keyword evidence="1" id="KW-1133">Transmembrane helix</keyword>
<dbReference type="KEGG" id="bsd:BLASA_1147"/>
<feature type="transmembrane region" description="Helical" evidence="1">
    <location>
        <begin position="18"/>
        <end position="40"/>
    </location>
</feature>
<dbReference type="HOGENOM" id="CLU_218998_0_0_11"/>
<name>H6RW73_BLASD</name>
<evidence type="ECO:0000256" key="1">
    <source>
        <dbReference type="SAM" id="Phobius"/>
    </source>
</evidence>
<organism evidence="2 3">
    <name type="scientific">Blastococcus saxobsidens (strain DD2)</name>
    <dbReference type="NCBI Taxonomy" id="1146883"/>
    <lineage>
        <taxon>Bacteria</taxon>
        <taxon>Bacillati</taxon>
        <taxon>Actinomycetota</taxon>
        <taxon>Actinomycetes</taxon>
        <taxon>Geodermatophilales</taxon>
        <taxon>Geodermatophilaceae</taxon>
        <taxon>Blastococcus</taxon>
    </lineage>
</organism>
<evidence type="ECO:0000313" key="3">
    <source>
        <dbReference type="Proteomes" id="UP000007517"/>
    </source>
</evidence>
<reference evidence="3" key="2">
    <citation type="submission" date="2012-02" db="EMBL/GenBank/DDBJ databases">
        <title>Complete genome sequence of Blastococcus saxobsidens strain DD2.</title>
        <authorList>
            <person name="Genoscope."/>
        </authorList>
    </citation>
    <scope>NUCLEOTIDE SEQUENCE [LARGE SCALE GENOMIC DNA]</scope>
    <source>
        <strain evidence="3">DD2</strain>
    </source>
</reference>